<gene>
    <name evidence="2" type="ORF">F2Q68_00039064</name>
</gene>
<keyword evidence="1" id="KW-0812">Transmembrane</keyword>
<feature type="transmembrane region" description="Helical" evidence="1">
    <location>
        <begin position="21"/>
        <end position="44"/>
    </location>
</feature>
<feature type="non-terminal residue" evidence="2">
    <location>
        <position position="57"/>
    </location>
</feature>
<evidence type="ECO:0000313" key="2">
    <source>
        <dbReference type="EMBL" id="KAF2617938.1"/>
    </source>
</evidence>
<comment type="caution">
    <text evidence="2">The sequence shown here is derived from an EMBL/GenBank/DDBJ whole genome shotgun (WGS) entry which is preliminary data.</text>
</comment>
<reference evidence="2" key="1">
    <citation type="submission" date="2019-12" db="EMBL/GenBank/DDBJ databases">
        <title>Genome sequencing and annotation of Brassica cretica.</title>
        <authorList>
            <person name="Studholme D.J."/>
            <person name="Sarris P.F."/>
        </authorList>
    </citation>
    <scope>NUCLEOTIDE SEQUENCE</scope>
    <source>
        <strain evidence="2">PFS-001/15</strain>
        <tissue evidence="2">Leaf</tissue>
    </source>
</reference>
<name>A0A8S9MI82_BRACR</name>
<dbReference type="Proteomes" id="UP000712281">
    <property type="component" value="Unassembled WGS sequence"/>
</dbReference>
<keyword evidence="1" id="KW-1133">Transmembrane helix</keyword>
<protein>
    <submittedName>
        <fullName evidence="2">Uncharacterized protein</fullName>
    </submittedName>
</protein>
<accession>A0A8S9MI82</accession>
<dbReference type="EMBL" id="QGKW02000007">
    <property type="protein sequence ID" value="KAF2617938.1"/>
    <property type="molecule type" value="Genomic_DNA"/>
</dbReference>
<evidence type="ECO:0000313" key="3">
    <source>
        <dbReference type="Proteomes" id="UP000712281"/>
    </source>
</evidence>
<keyword evidence="1" id="KW-0472">Membrane</keyword>
<organism evidence="2 3">
    <name type="scientific">Brassica cretica</name>
    <name type="common">Mustard</name>
    <dbReference type="NCBI Taxonomy" id="69181"/>
    <lineage>
        <taxon>Eukaryota</taxon>
        <taxon>Viridiplantae</taxon>
        <taxon>Streptophyta</taxon>
        <taxon>Embryophyta</taxon>
        <taxon>Tracheophyta</taxon>
        <taxon>Spermatophyta</taxon>
        <taxon>Magnoliopsida</taxon>
        <taxon>eudicotyledons</taxon>
        <taxon>Gunneridae</taxon>
        <taxon>Pentapetalae</taxon>
        <taxon>rosids</taxon>
        <taxon>malvids</taxon>
        <taxon>Brassicales</taxon>
        <taxon>Brassicaceae</taxon>
        <taxon>Brassiceae</taxon>
        <taxon>Brassica</taxon>
    </lineage>
</organism>
<dbReference type="AlphaFoldDB" id="A0A8S9MI82"/>
<proteinExistence type="predicted"/>
<evidence type="ECO:0000256" key="1">
    <source>
        <dbReference type="SAM" id="Phobius"/>
    </source>
</evidence>
<sequence length="57" mass="6664">MFSVKIMLETKGRLMGRSPRNLWLSISSIQTFCSYPLIITQLLMSKSLRLLMMKQKN</sequence>